<accession>A0A078H4U7</accession>
<keyword evidence="2" id="KW-0812">Transmembrane</keyword>
<dbReference type="PaxDb" id="3708-A0A078H4U7"/>
<keyword evidence="2" id="KW-1133">Transmembrane helix</keyword>
<feature type="region of interest" description="Disordered" evidence="1">
    <location>
        <begin position="110"/>
        <end position="132"/>
    </location>
</feature>
<organism evidence="3 4">
    <name type="scientific">Brassica napus</name>
    <name type="common">Rape</name>
    <dbReference type="NCBI Taxonomy" id="3708"/>
    <lineage>
        <taxon>Eukaryota</taxon>
        <taxon>Viridiplantae</taxon>
        <taxon>Streptophyta</taxon>
        <taxon>Embryophyta</taxon>
        <taxon>Tracheophyta</taxon>
        <taxon>Spermatophyta</taxon>
        <taxon>Magnoliopsida</taxon>
        <taxon>eudicotyledons</taxon>
        <taxon>Gunneridae</taxon>
        <taxon>Pentapetalae</taxon>
        <taxon>rosids</taxon>
        <taxon>malvids</taxon>
        <taxon>Brassicales</taxon>
        <taxon>Brassicaceae</taxon>
        <taxon>Brassiceae</taxon>
        <taxon>Brassica</taxon>
    </lineage>
</organism>
<feature type="transmembrane region" description="Helical" evidence="2">
    <location>
        <begin position="58"/>
        <end position="78"/>
    </location>
</feature>
<dbReference type="EMBL" id="LK032301">
    <property type="protein sequence ID" value="CDY32896.1"/>
    <property type="molecule type" value="Genomic_DNA"/>
</dbReference>
<evidence type="ECO:0000256" key="1">
    <source>
        <dbReference type="SAM" id="MobiDB-lite"/>
    </source>
</evidence>
<dbReference type="Proteomes" id="UP000028999">
    <property type="component" value="Unassembled WGS sequence"/>
</dbReference>
<feature type="transmembrane region" description="Helical" evidence="2">
    <location>
        <begin position="84"/>
        <end position="103"/>
    </location>
</feature>
<dbReference type="AlphaFoldDB" id="A0A078H4U7"/>
<keyword evidence="2" id="KW-0472">Membrane</keyword>
<dbReference type="OMA" id="GLMSMRT"/>
<name>A0A078H4U7_BRANA</name>
<sequence>MVRMGSEDTTGLMSMRTEVLERPKSQFTVTILKLEELEERYIFLWILLARTFENTSNALSNFLKFVYLSVCCFVWFAFQISERIAHHMSDVALTFVIVLRLSMKNHVDKKKRRGIKENNNKNGAQSHKDLIP</sequence>
<evidence type="ECO:0000256" key="2">
    <source>
        <dbReference type="SAM" id="Phobius"/>
    </source>
</evidence>
<proteinExistence type="predicted"/>
<dbReference type="Gramene" id="CDY32896">
    <property type="protein sequence ID" value="CDY32896"/>
    <property type="gene ID" value="GSBRNA2T00053048001"/>
</dbReference>
<keyword evidence="4" id="KW-1185">Reference proteome</keyword>
<evidence type="ECO:0000313" key="4">
    <source>
        <dbReference type="Proteomes" id="UP000028999"/>
    </source>
</evidence>
<evidence type="ECO:0000313" key="3">
    <source>
        <dbReference type="EMBL" id="CDY32896.1"/>
    </source>
</evidence>
<gene>
    <name evidence="3" type="primary">BnaC09g33430D</name>
    <name evidence="3" type="ORF">GSBRNA2T00053048001</name>
</gene>
<protein>
    <submittedName>
        <fullName evidence="3">BnaC09g33430D protein</fullName>
    </submittedName>
</protein>
<reference evidence="3 4" key="1">
    <citation type="journal article" date="2014" name="Science">
        <title>Plant genetics. Early allopolyploid evolution in the post-Neolithic Brassica napus oilseed genome.</title>
        <authorList>
            <person name="Chalhoub B."/>
            <person name="Denoeud F."/>
            <person name="Liu S."/>
            <person name="Parkin I.A."/>
            <person name="Tang H."/>
            <person name="Wang X."/>
            <person name="Chiquet J."/>
            <person name="Belcram H."/>
            <person name="Tong C."/>
            <person name="Samans B."/>
            <person name="Correa M."/>
            <person name="Da Silva C."/>
            <person name="Just J."/>
            <person name="Falentin C."/>
            <person name="Koh C.S."/>
            <person name="Le Clainche I."/>
            <person name="Bernard M."/>
            <person name="Bento P."/>
            <person name="Noel B."/>
            <person name="Labadie K."/>
            <person name="Alberti A."/>
            <person name="Charles M."/>
            <person name="Arnaud D."/>
            <person name="Guo H."/>
            <person name="Daviaud C."/>
            <person name="Alamery S."/>
            <person name="Jabbari K."/>
            <person name="Zhao M."/>
            <person name="Edger P.P."/>
            <person name="Chelaifa H."/>
            <person name="Tack D."/>
            <person name="Lassalle G."/>
            <person name="Mestiri I."/>
            <person name="Schnel N."/>
            <person name="Le Paslier M.C."/>
            <person name="Fan G."/>
            <person name="Renault V."/>
            <person name="Bayer P.E."/>
            <person name="Golicz A.A."/>
            <person name="Manoli S."/>
            <person name="Lee T.H."/>
            <person name="Thi V.H."/>
            <person name="Chalabi S."/>
            <person name="Hu Q."/>
            <person name="Fan C."/>
            <person name="Tollenaere R."/>
            <person name="Lu Y."/>
            <person name="Battail C."/>
            <person name="Shen J."/>
            <person name="Sidebottom C.H."/>
            <person name="Wang X."/>
            <person name="Canaguier A."/>
            <person name="Chauveau A."/>
            <person name="Berard A."/>
            <person name="Deniot G."/>
            <person name="Guan M."/>
            <person name="Liu Z."/>
            <person name="Sun F."/>
            <person name="Lim Y.P."/>
            <person name="Lyons E."/>
            <person name="Town C.D."/>
            <person name="Bancroft I."/>
            <person name="Wang X."/>
            <person name="Meng J."/>
            <person name="Ma J."/>
            <person name="Pires J.C."/>
            <person name="King G.J."/>
            <person name="Brunel D."/>
            <person name="Delourme R."/>
            <person name="Renard M."/>
            <person name="Aury J.M."/>
            <person name="Adams K.L."/>
            <person name="Batley J."/>
            <person name="Snowdon R.J."/>
            <person name="Tost J."/>
            <person name="Edwards D."/>
            <person name="Zhou Y."/>
            <person name="Hua W."/>
            <person name="Sharpe A.G."/>
            <person name="Paterson A.H."/>
            <person name="Guan C."/>
            <person name="Wincker P."/>
        </authorList>
    </citation>
    <scope>NUCLEOTIDE SEQUENCE [LARGE SCALE GENOMIC DNA]</scope>
    <source>
        <strain evidence="4">cv. Darmor-bzh</strain>
    </source>
</reference>